<dbReference type="HOGENOM" id="CLU_945698_0_0_9"/>
<feature type="region of interest" description="Disordered" evidence="1">
    <location>
        <begin position="289"/>
        <end position="317"/>
    </location>
</feature>
<dbReference type="EMBL" id="CP000906">
    <property type="protein sequence ID" value="ABY46834.1"/>
    <property type="molecule type" value="Genomic_DNA"/>
</dbReference>
<name>A9VVL9_BACMK</name>
<gene>
    <name evidence="2" type="ordered locus">BcerKBAB4_5340</name>
</gene>
<feature type="compositionally biased region" description="Basic and acidic residues" evidence="1">
    <location>
        <begin position="289"/>
        <end position="301"/>
    </location>
</feature>
<dbReference type="Proteomes" id="UP000002154">
    <property type="component" value="Plasmid pBWB403"/>
</dbReference>
<evidence type="ECO:0000256" key="1">
    <source>
        <dbReference type="SAM" id="MobiDB-lite"/>
    </source>
</evidence>
<dbReference type="Pfam" id="PF06152">
    <property type="entry name" value="Phage_min_cap2"/>
    <property type="match status" value="1"/>
</dbReference>
<keyword evidence="2" id="KW-0614">Plasmid</keyword>
<organism evidence="2 3">
    <name type="scientific">Bacillus mycoides (strain KBAB4)</name>
    <name type="common">Bacillus weihenstephanensis</name>
    <dbReference type="NCBI Taxonomy" id="315730"/>
    <lineage>
        <taxon>Bacteria</taxon>
        <taxon>Bacillati</taxon>
        <taxon>Bacillota</taxon>
        <taxon>Bacilli</taxon>
        <taxon>Bacillales</taxon>
        <taxon>Bacillaceae</taxon>
        <taxon>Bacillus</taxon>
        <taxon>Bacillus cereus group</taxon>
    </lineage>
</organism>
<dbReference type="GO" id="GO:0005198">
    <property type="term" value="F:structural molecule activity"/>
    <property type="evidence" value="ECO:0007669"/>
    <property type="project" value="InterPro"/>
</dbReference>
<evidence type="ECO:0000313" key="3">
    <source>
        <dbReference type="Proteomes" id="UP000002154"/>
    </source>
</evidence>
<geneLocation type="plasmid" evidence="2 3">
    <name>pBWB403</name>
</geneLocation>
<evidence type="ECO:0000313" key="2">
    <source>
        <dbReference type="EMBL" id="ABY46834.1"/>
    </source>
</evidence>
<protein>
    <submittedName>
        <fullName evidence="2">Rhs family protein</fullName>
    </submittedName>
</protein>
<sequence length="317" mass="35993">MSRNDFKMPSYEKNVGRLVSIYKKALLRLQKELDAVDVRLLTQASTYALIRNLQAELLKVDKEAVEWVKENIVIATKDGIADSLVALEYVESREEALKIVRFNQANALLLTKAVEDTFEDVLAITQNMNKHFVEEIRKVSSTVIAENIAMNNQVQITSKEMAKRIEELQKKLRDSVDVAIVDRGNRKWTVEHYTEMLARTKMTQLHSEACSNEAIGRGAYYATISFNANTKDACRYHQGRIVKLTSEAEGNYPTIDQLKMSGQIFHPNCKHHIIPLRDASLLSNWERSLADKQQKTGDKALEAGGRNPANVENERKS</sequence>
<dbReference type="KEGG" id="bwe:BcerKBAB4_5340"/>
<dbReference type="InterPro" id="IPR009319">
    <property type="entry name" value="Phage_A118_VSP1"/>
</dbReference>
<reference evidence="2 3" key="1">
    <citation type="journal article" date="2008" name="Chem. Biol. Interact.">
        <title>Extending the Bacillus cereus group genomics to putative food-borne pathogens of different toxicity.</title>
        <authorList>
            <person name="Lapidus A."/>
            <person name="Goltsman E."/>
            <person name="Auger S."/>
            <person name="Galleron N."/>
            <person name="Segurens B."/>
            <person name="Dossat C."/>
            <person name="Land M.L."/>
            <person name="Broussolle V."/>
            <person name="Brillard J."/>
            <person name="Guinebretiere M.H."/>
            <person name="Sanchis V."/>
            <person name="Nguen-The C."/>
            <person name="Lereclus D."/>
            <person name="Richardson P."/>
            <person name="Wincker P."/>
            <person name="Weissenbach J."/>
            <person name="Ehrlich S.D."/>
            <person name="Sorokin A."/>
        </authorList>
    </citation>
    <scope>NUCLEOTIDE SEQUENCE [LARGE SCALE GENOMIC DNA]</scope>
    <source>
        <strain evidence="2 3">KBAB4</strain>
        <plasmid evidence="2 3">pBWB403</plasmid>
    </source>
</reference>
<dbReference type="AlphaFoldDB" id="A9VVL9"/>
<accession>A9VVL9</accession>
<proteinExistence type="predicted"/>